<evidence type="ECO:0000256" key="11">
    <source>
        <dbReference type="ARBA" id="ARBA00048816"/>
    </source>
</evidence>
<evidence type="ECO:0000256" key="8">
    <source>
        <dbReference type="ARBA" id="ARBA00044031"/>
    </source>
</evidence>
<evidence type="ECO:0000256" key="1">
    <source>
        <dbReference type="ARBA" id="ARBA00005077"/>
    </source>
</evidence>
<comment type="caution">
    <text evidence="14">The sequence shown here is derived from an EMBL/GenBank/DDBJ whole genome shotgun (WGS) entry which is preliminary data.</text>
</comment>
<evidence type="ECO:0000256" key="4">
    <source>
        <dbReference type="ARBA" id="ARBA00022598"/>
    </source>
</evidence>
<name>A0A9P3HBS6_9FUNG</name>
<evidence type="ECO:0000259" key="13">
    <source>
        <dbReference type="SMART" id="SM01097"/>
    </source>
</evidence>
<dbReference type="PRINTS" id="PR00096">
    <property type="entry name" value="GATASE"/>
</dbReference>
<reference evidence="14" key="1">
    <citation type="submission" date="2021-11" db="EMBL/GenBank/DDBJ databases">
        <authorList>
            <person name="Herlambang A."/>
            <person name="Guo Y."/>
            <person name="Takashima Y."/>
            <person name="Nishizawa T."/>
        </authorList>
    </citation>
    <scope>NUCLEOTIDE SEQUENCE</scope>
    <source>
        <strain evidence="14">E1425</strain>
    </source>
</reference>
<reference evidence="14" key="2">
    <citation type="journal article" date="2022" name="Microbiol. Resour. Announc.">
        <title>Whole-Genome Sequence of Entomortierella parvispora E1425, a Mucoromycotan Fungus Associated with Burkholderiaceae-Related Endosymbiotic Bacteria.</title>
        <authorList>
            <person name="Herlambang A."/>
            <person name="Guo Y."/>
            <person name="Takashima Y."/>
            <person name="Narisawa K."/>
            <person name="Ohta H."/>
            <person name="Nishizawa T."/>
        </authorList>
    </citation>
    <scope>NUCLEOTIDE SEQUENCE</scope>
    <source>
        <strain evidence="14">E1425</strain>
    </source>
</reference>
<evidence type="ECO:0000256" key="6">
    <source>
        <dbReference type="ARBA" id="ARBA00022840"/>
    </source>
</evidence>
<dbReference type="InterPro" id="IPR035686">
    <property type="entry name" value="CPSase_GATase1"/>
</dbReference>
<dbReference type="InterPro" id="IPR006274">
    <property type="entry name" value="CarbamoylP_synth_ssu"/>
</dbReference>
<dbReference type="NCBIfam" id="NF009475">
    <property type="entry name" value="PRK12838.1"/>
    <property type="match status" value="1"/>
</dbReference>
<dbReference type="CDD" id="cd01744">
    <property type="entry name" value="GATase1_CPSase"/>
    <property type="match status" value="1"/>
</dbReference>
<comment type="catalytic activity">
    <reaction evidence="11">
        <text>hydrogencarbonate + L-glutamine + 2 ATP + H2O = carbamoyl phosphate + L-glutamate + 2 ADP + phosphate + 2 H(+)</text>
        <dbReference type="Rhea" id="RHEA:18633"/>
        <dbReference type="ChEBI" id="CHEBI:15377"/>
        <dbReference type="ChEBI" id="CHEBI:15378"/>
        <dbReference type="ChEBI" id="CHEBI:17544"/>
        <dbReference type="ChEBI" id="CHEBI:29985"/>
        <dbReference type="ChEBI" id="CHEBI:30616"/>
        <dbReference type="ChEBI" id="CHEBI:43474"/>
        <dbReference type="ChEBI" id="CHEBI:58228"/>
        <dbReference type="ChEBI" id="CHEBI:58359"/>
        <dbReference type="ChEBI" id="CHEBI:456216"/>
        <dbReference type="EC" id="6.3.5.5"/>
    </reaction>
</comment>
<proteinExistence type="inferred from homology"/>
<dbReference type="FunFam" id="3.50.30.20:FF:000003">
    <property type="entry name" value="Carbamoyl-phosphate synthase arginine-specific small chain"/>
    <property type="match status" value="1"/>
</dbReference>
<protein>
    <recommendedName>
        <fullName evidence="9">Carbamoyl phosphate synthase arginine-specific small chain</fullName>
        <ecNumber evidence="3">6.3.5.5</ecNumber>
    </recommendedName>
    <alternativeName>
        <fullName evidence="10">Arginine-specific carbamoyl phosphate synthetase, glutamine chain</fullName>
    </alternativeName>
</protein>
<keyword evidence="15" id="KW-1185">Reference proteome</keyword>
<dbReference type="Proteomes" id="UP000827284">
    <property type="component" value="Unassembled WGS sequence"/>
</dbReference>
<dbReference type="Pfam" id="PF00117">
    <property type="entry name" value="GATase"/>
    <property type="match status" value="1"/>
</dbReference>
<keyword evidence="7" id="KW-0315">Glutamine amidotransferase</keyword>
<dbReference type="InterPro" id="IPR050472">
    <property type="entry name" value="Anth_synth/Amidotransfase"/>
</dbReference>
<dbReference type="GO" id="GO:0006541">
    <property type="term" value="P:glutamine metabolic process"/>
    <property type="evidence" value="ECO:0007669"/>
    <property type="project" value="InterPro"/>
</dbReference>
<dbReference type="InterPro" id="IPR002474">
    <property type="entry name" value="CarbamoylP_synth_ssu_N"/>
</dbReference>
<keyword evidence="4" id="KW-0436">Ligase</keyword>
<evidence type="ECO:0000256" key="10">
    <source>
        <dbReference type="ARBA" id="ARBA00044340"/>
    </source>
</evidence>
<dbReference type="InterPro" id="IPR036480">
    <property type="entry name" value="CarbP_synth_ssu_N_sf"/>
</dbReference>
<dbReference type="Pfam" id="PF00988">
    <property type="entry name" value="CPSase_sm_chain"/>
    <property type="match status" value="1"/>
</dbReference>
<dbReference type="SMART" id="SM01097">
    <property type="entry name" value="CPSase_sm_chain"/>
    <property type="match status" value="1"/>
</dbReference>
<dbReference type="PRINTS" id="PR00097">
    <property type="entry name" value="ANTSNTHASEII"/>
</dbReference>
<dbReference type="InterPro" id="IPR017926">
    <property type="entry name" value="GATASE"/>
</dbReference>
<evidence type="ECO:0000256" key="9">
    <source>
        <dbReference type="ARBA" id="ARBA00044168"/>
    </source>
</evidence>
<dbReference type="PANTHER" id="PTHR43418">
    <property type="entry name" value="MULTIFUNCTIONAL TRYPTOPHAN BIOSYNTHESIS PROTEIN-RELATED"/>
    <property type="match status" value="1"/>
</dbReference>
<evidence type="ECO:0000313" key="14">
    <source>
        <dbReference type="EMBL" id="GJJ73791.1"/>
    </source>
</evidence>
<dbReference type="PROSITE" id="PS51273">
    <property type="entry name" value="GATASE_TYPE_1"/>
    <property type="match status" value="1"/>
</dbReference>
<accession>A0A9P3HBS6</accession>
<dbReference type="PANTHER" id="PTHR43418:SF7">
    <property type="entry name" value="CARBAMOYL-PHOSPHATE SYNTHASE SMALL CHAIN"/>
    <property type="match status" value="1"/>
</dbReference>
<gene>
    <name evidence="14" type="ORF">EMPS_06149</name>
</gene>
<dbReference type="EC" id="6.3.5.5" evidence="3"/>
<dbReference type="NCBIfam" id="TIGR01368">
    <property type="entry name" value="CPSaseIIsmall"/>
    <property type="match status" value="1"/>
</dbReference>
<dbReference type="Gene3D" id="3.50.30.20">
    <property type="entry name" value="Carbamoyl-phosphate synthase small subunit, N-terminal domain"/>
    <property type="match status" value="1"/>
</dbReference>
<evidence type="ECO:0000313" key="15">
    <source>
        <dbReference type="Proteomes" id="UP000827284"/>
    </source>
</evidence>
<dbReference type="AlphaFoldDB" id="A0A9P3HBS6"/>
<dbReference type="HAMAP" id="MF_01209">
    <property type="entry name" value="CPSase_S_chain"/>
    <property type="match status" value="1"/>
</dbReference>
<keyword evidence="5" id="KW-0547">Nucleotide-binding</keyword>
<evidence type="ECO:0000256" key="3">
    <source>
        <dbReference type="ARBA" id="ARBA00012738"/>
    </source>
</evidence>
<comment type="pathway">
    <text evidence="1">Amino-acid biosynthesis; L-arginine biosynthesis; carbamoyl phosphate from bicarbonate: step 1/1.</text>
</comment>
<dbReference type="Gene3D" id="3.40.50.880">
    <property type="match status" value="1"/>
</dbReference>
<dbReference type="InterPro" id="IPR029062">
    <property type="entry name" value="Class_I_gatase-like"/>
</dbReference>
<dbReference type="OrthoDB" id="434at2759"/>
<evidence type="ECO:0000256" key="5">
    <source>
        <dbReference type="ARBA" id="ARBA00022741"/>
    </source>
</evidence>
<dbReference type="EMBL" id="BQFW01000008">
    <property type="protein sequence ID" value="GJJ73791.1"/>
    <property type="molecule type" value="Genomic_DNA"/>
</dbReference>
<dbReference type="PRINTS" id="PR00099">
    <property type="entry name" value="CPSGATASE"/>
</dbReference>
<feature type="domain" description="Carbamoyl-phosphate synthase small subunit N-terminal" evidence="13">
    <location>
        <begin position="66"/>
        <end position="205"/>
    </location>
</feature>
<dbReference type="SUPFAM" id="SSF52317">
    <property type="entry name" value="Class I glutamine amidotransferase-like"/>
    <property type="match status" value="1"/>
</dbReference>
<evidence type="ECO:0000256" key="12">
    <source>
        <dbReference type="ARBA" id="ARBA00049285"/>
    </source>
</evidence>
<sequence>MSLLRPALISRAMAVKSLTRPTARLAYTHVRALATVADTVFPANKAAPKPAHSAPYQFDASAPKATPAALKLKSGHVFTGTSFGAQNSSFGEAVFTTSLVGYPESMTDPSYRGQILVFTQPLIGNYGVPSQEKDQFGLLKYFESNKIQCQGIVVNDYATKYSHWTAVESLGEWCAREGIPAISGVDTRAIVHLLRDQGSTLAKLEVGEEVLENKEVVEFPNPNERNLVSEASTKEIYELNPMGDVKIALIDCGVKENILRCLVARGAAVTVFPWNHDFNKDMDQFDGLFISNGPGDPRAAMPTVNNLATAFKNPNPKPIFGICMGNQLMGMAAGLGVYKLQFGNRGHNQPAINMQNGRCSITSQNHGYALEDSVLTPGKGLNGWEKYFVNANDGSNEGIRHLTKPFSSVQFHPEAKGGPQDTEYLFDDFLNLARAEKVKMSSKPFYTTESLIKEVPKPVEVVA</sequence>
<dbReference type="GO" id="GO:0004088">
    <property type="term" value="F:carbamoyl-phosphate synthase (glutamine-hydrolyzing) activity"/>
    <property type="evidence" value="ECO:0007669"/>
    <property type="project" value="UniProtKB-EC"/>
</dbReference>
<dbReference type="GO" id="GO:0005524">
    <property type="term" value="F:ATP binding"/>
    <property type="evidence" value="ECO:0007669"/>
    <property type="project" value="UniProtKB-KW"/>
</dbReference>
<comment type="catalytic activity">
    <reaction evidence="12">
        <text>L-glutamine + H2O = L-glutamate + NH4(+)</text>
        <dbReference type="Rhea" id="RHEA:15889"/>
        <dbReference type="ChEBI" id="CHEBI:15377"/>
        <dbReference type="ChEBI" id="CHEBI:28938"/>
        <dbReference type="ChEBI" id="CHEBI:29985"/>
        <dbReference type="ChEBI" id="CHEBI:58359"/>
    </reaction>
</comment>
<evidence type="ECO:0000256" key="7">
    <source>
        <dbReference type="ARBA" id="ARBA00022962"/>
    </source>
</evidence>
<comment type="similarity">
    <text evidence="2">Belongs to the CarA family.</text>
</comment>
<organism evidence="14 15">
    <name type="scientific">Entomortierella parvispora</name>
    <dbReference type="NCBI Taxonomy" id="205924"/>
    <lineage>
        <taxon>Eukaryota</taxon>
        <taxon>Fungi</taxon>
        <taxon>Fungi incertae sedis</taxon>
        <taxon>Mucoromycota</taxon>
        <taxon>Mortierellomycotina</taxon>
        <taxon>Mortierellomycetes</taxon>
        <taxon>Mortierellales</taxon>
        <taxon>Mortierellaceae</taxon>
        <taxon>Entomortierella</taxon>
    </lineage>
</organism>
<dbReference type="SUPFAM" id="SSF52021">
    <property type="entry name" value="Carbamoyl phosphate synthetase, small subunit N-terminal domain"/>
    <property type="match status" value="1"/>
</dbReference>
<evidence type="ECO:0000256" key="2">
    <source>
        <dbReference type="ARBA" id="ARBA00007800"/>
    </source>
</evidence>
<dbReference type="GO" id="GO:0006207">
    <property type="term" value="P:'de novo' pyrimidine nucleobase biosynthetic process"/>
    <property type="evidence" value="ECO:0007669"/>
    <property type="project" value="InterPro"/>
</dbReference>
<comment type="subunit">
    <text evidence="8">Heterodimer composed of 2 chains; the small (or glutamine) chain promotes the hydrolysis of glutamine to ammonia, which is used by the large (or ammonia) chain to synthesize carbamoyl phosphate.</text>
</comment>
<keyword evidence="6" id="KW-0067">ATP-binding</keyword>